<dbReference type="SUPFAM" id="SSF57667">
    <property type="entry name" value="beta-beta-alpha zinc fingers"/>
    <property type="match status" value="8"/>
</dbReference>
<dbReference type="GO" id="GO:0003677">
    <property type="term" value="F:DNA binding"/>
    <property type="evidence" value="ECO:0007669"/>
    <property type="project" value="UniProtKB-KW"/>
</dbReference>
<dbReference type="Pfam" id="PF13894">
    <property type="entry name" value="zf-C2H2_4"/>
    <property type="match status" value="1"/>
</dbReference>
<evidence type="ECO:0000256" key="7">
    <source>
        <dbReference type="ARBA" id="ARBA00023015"/>
    </source>
</evidence>
<feature type="binding site" evidence="12">
    <location>
        <position position="61"/>
    </location>
    <ligand>
        <name>Zn(2+)</name>
        <dbReference type="ChEBI" id="CHEBI:29105"/>
    </ligand>
</feature>
<feature type="domain" description="C2H2-type" evidence="13">
    <location>
        <begin position="512"/>
        <end position="535"/>
    </location>
</feature>
<dbReference type="PANTHER" id="PTHR24379:SF121">
    <property type="entry name" value="C2H2-TYPE DOMAIN-CONTAINING PROTEIN"/>
    <property type="match status" value="1"/>
</dbReference>
<dbReference type="FunFam" id="3.30.160.60:FF:001156">
    <property type="entry name" value="Zinc finger protein 407"/>
    <property type="match status" value="1"/>
</dbReference>
<feature type="domain" description="C2H2-type" evidence="13">
    <location>
        <begin position="478"/>
        <end position="505"/>
    </location>
</feature>
<sequence>MDLDPSMENVCRVCRDGSVTLVDIFNGVDAEEDHEKNLAHVLSQCTNCQVNPDDLLPKQICLSCVLAAQNAFRFKKTCEQSHQYFCEILEMRWQTQHRSQAEELVFNDDDVHMAGGLHVIDVSCIKMEPMSELQELAMPENVPMEIPSTEEQVHTTDEVFPHICQYCTKGFRGTYELDNHIRSRHTTERPFECPQCHKKFATLSFLRNHTRLHTGQRPYKCPHCPEEFTLWSSIKAHISEHEGSQSNKSTKQFRCDQCAASFREHFGLRMHKQLKHRISNTIADAQSRTPYDSLPNSVLEENNAQDANYCCDICKKTFKYRYAYTNHKRAHIRALRTYHCPYSQCSQCIKGFYKKSQLTNHMRDSHSGDRIECSQCQQKFASKASLRVHINIFHSEDFHHLSTAPQMEQANDLQRPIKTEVPDSNLPHESLLVEQIQTRNSPHESLLVEQILPDQDFKFAIMDYLGKHIRIHSGERPFKCPHCPKSYTLSSSLSGHIRKHHGNSRNLITKQFRCNQCLASFREYFKLRMHKQLKHCINDTMAKAKSLGKLKQSSTNYPGTNTCNVSLPNLVLEEGNLEIKKEPAEEDTEPTPNQSQQPDTNYSCEICDKKFKYSYAYNNHIRTHMRRQQFKCSQCQRTFLMKHGIKDDEEREEELILDHQPMNFGLDHETNIPLRNRPGDGAYEELEFEDSDSKKDILNPNPILIPQTHIQLPNVEKNVTKNNVCPYCLKRYVRKESLTVHMRRHTGERPYKCPYCVMSFSSNDSYKRHLRGHTGDLFRCDKCPKVYKCRSDLRFHQNQKHKVPKEEPIVLTKHLIVRLKRIKLPVSVKVEPIA</sequence>
<keyword evidence="7" id="KW-0805">Transcription regulation</keyword>
<feature type="domain" description="C2H2-type" evidence="13">
    <location>
        <begin position="751"/>
        <end position="778"/>
    </location>
</feature>
<evidence type="ECO:0000256" key="12">
    <source>
        <dbReference type="PROSITE-ProRule" id="PRU01263"/>
    </source>
</evidence>
<evidence type="ECO:0000259" key="13">
    <source>
        <dbReference type="PROSITE" id="PS50157"/>
    </source>
</evidence>
<feature type="domain" description="C2H2-type" evidence="13">
    <location>
        <begin position="253"/>
        <end position="281"/>
    </location>
</feature>
<evidence type="ECO:0000256" key="3">
    <source>
        <dbReference type="ARBA" id="ARBA00022723"/>
    </source>
</evidence>
<evidence type="ECO:0000256" key="2">
    <source>
        <dbReference type="ARBA" id="ARBA00006991"/>
    </source>
</evidence>
<dbReference type="SUPFAM" id="SSF57716">
    <property type="entry name" value="Glucocorticoid receptor-like (DNA-binding domain)"/>
    <property type="match status" value="1"/>
</dbReference>
<evidence type="ECO:0000259" key="14">
    <source>
        <dbReference type="PROSITE" id="PS51915"/>
    </source>
</evidence>
<dbReference type="Pfam" id="PF13912">
    <property type="entry name" value="zf-C2H2_6"/>
    <property type="match status" value="2"/>
</dbReference>
<dbReference type="eggNOG" id="KOG1721">
    <property type="taxonomic scope" value="Eukaryota"/>
</dbReference>
<evidence type="ECO:0000256" key="4">
    <source>
        <dbReference type="ARBA" id="ARBA00022737"/>
    </source>
</evidence>
<dbReference type="Pfam" id="PF00096">
    <property type="entry name" value="zf-C2H2"/>
    <property type="match status" value="6"/>
</dbReference>
<dbReference type="AlphaFoldDB" id="A0A0Q9WT64"/>
<evidence type="ECO:0000256" key="9">
    <source>
        <dbReference type="ARBA" id="ARBA00023163"/>
    </source>
</evidence>
<dbReference type="GO" id="GO:0005634">
    <property type="term" value="C:nucleus"/>
    <property type="evidence" value="ECO:0007669"/>
    <property type="project" value="UniProtKB-SubCell"/>
</dbReference>
<evidence type="ECO:0000313" key="15">
    <source>
        <dbReference type="EMBL" id="KRF99438.1"/>
    </source>
</evidence>
<keyword evidence="3 12" id="KW-0479">Metal-binding</keyword>
<evidence type="ECO:0000313" key="16">
    <source>
        <dbReference type="Proteomes" id="UP000007798"/>
    </source>
</evidence>
<evidence type="ECO:0000256" key="1">
    <source>
        <dbReference type="ARBA" id="ARBA00004123"/>
    </source>
</evidence>
<feature type="domain" description="C2H2-type" evidence="13">
    <location>
        <begin position="343"/>
        <end position="371"/>
    </location>
</feature>
<organism evidence="15 16">
    <name type="scientific">Drosophila willistoni</name>
    <name type="common">Fruit fly</name>
    <dbReference type="NCBI Taxonomy" id="7260"/>
    <lineage>
        <taxon>Eukaryota</taxon>
        <taxon>Metazoa</taxon>
        <taxon>Ecdysozoa</taxon>
        <taxon>Arthropoda</taxon>
        <taxon>Hexapoda</taxon>
        <taxon>Insecta</taxon>
        <taxon>Pterygota</taxon>
        <taxon>Neoptera</taxon>
        <taxon>Endopterygota</taxon>
        <taxon>Diptera</taxon>
        <taxon>Brachycera</taxon>
        <taxon>Muscomorpha</taxon>
        <taxon>Ephydroidea</taxon>
        <taxon>Drosophilidae</taxon>
        <taxon>Drosophila</taxon>
        <taxon>Sophophora</taxon>
    </lineage>
</organism>
<name>A0A0Q9WT64_DROWI</name>
<dbReference type="InterPro" id="IPR012934">
    <property type="entry name" value="Znf_AD"/>
</dbReference>
<feature type="binding site" evidence="12">
    <location>
        <position position="14"/>
    </location>
    <ligand>
        <name>Zn(2+)</name>
        <dbReference type="ChEBI" id="CHEBI:29105"/>
    </ligand>
</feature>
<feature type="domain" description="C2H2-type" evidence="13">
    <location>
        <begin position="371"/>
        <end position="399"/>
    </location>
</feature>
<dbReference type="InterPro" id="IPR013087">
    <property type="entry name" value="Znf_C2H2_type"/>
</dbReference>
<proteinExistence type="inferred from homology"/>
<feature type="domain" description="C2H2-type" evidence="13">
    <location>
        <begin position="191"/>
        <end position="218"/>
    </location>
</feature>
<dbReference type="SMART" id="SM00355">
    <property type="entry name" value="ZnF_C2H2"/>
    <property type="match status" value="13"/>
</dbReference>
<dbReference type="FunFam" id="3.30.160.60:FF:000075">
    <property type="entry name" value="Putative zinc finger protein 536"/>
    <property type="match status" value="1"/>
</dbReference>
<comment type="subcellular location">
    <subcellularLocation>
        <location evidence="1">Nucleus</location>
    </subcellularLocation>
</comment>
<keyword evidence="16" id="KW-1185">Reference proteome</keyword>
<dbReference type="InterPro" id="IPR036236">
    <property type="entry name" value="Znf_C2H2_sf"/>
</dbReference>
<feature type="domain" description="C2H2-type" evidence="13">
    <location>
        <begin position="162"/>
        <end position="190"/>
    </location>
</feature>
<keyword evidence="6 12" id="KW-0862">Zinc</keyword>
<dbReference type="GO" id="GO:0008270">
    <property type="term" value="F:zinc ion binding"/>
    <property type="evidence" value="ECO:0007669"/>
    <property type="project" value="UniProtKB-UniRule"/>
</dbReference>
<feature type="domain" description="C2H2-type" evidence="13">
    <location>
        <begin position="309"/>
        <end position="331"/>
    </location>
</feature>
<dbReference type="SMART" id="SM00868">
    <property type="entry name" value="zf-AD"/>
    <property type="match status" value="1"/>
</dbReference>
<dbReference type="PROSITE" id="PS51915">
    <property type="entry name" value="ZAD"/>
    <property type="match status" value="1"/>
</dbReference>
<dbReference type="Gene3D" id="3.30.160.60">
    <property type="entry name" value="Classic Zinc Finger"/>
    <property type="match status" value="8"/>
</dbReference>
<feature type="domain" description="C2H2-type" evidence="13">
    <location>
        <begin position="723"/>
        <end position="750"/>
    </location>
</feature>
<dbReference type="FunFam" id="3.30.160.60:FF:002343">
    <property type="entry name" value="Zinc finger protein 33A"/>
    <property type="match status" value="2"/>
</dbReference>
<dbReference type="PANTHER" id="PTHR24379">
    <property type="entry name" value="KRAB AND ZINC FINGER DOMAIN-CONTAINING"/>
    <property type="match status" value="1"/>
</dbReference>
<feature type="domain" description="C2H2-type" evidence="13">
    <location>
        <begin position="778"/>
        <end position="806"/>
    </location>
</feature>
<evidence type="ECO:0000256" key="6">
    <source>
        <dbReference type="ARBA" id="ARBA00022833"/>
    </source>
</evidence>
<feature type="domain" description="C2H2-type" evidence="13">
    <location>
        <begin position="602"/>
        <end position="629"/>
    </location>
</feature>
<dbReference type="GO" id="GO:0006355">
    <property type="term" value="P:regulation of DNA-templated transcription"/>
    <property type="evidence" value="ECO:0007669"/>
    <property type="project" value="UniProtKB-ARBA"/>
</dbReference>
<gene>
    <name evidence="15" type="primary">Dwil\GK12031</name>
    <name evidence="15" type="ORF">Dwil_GK12031</name>
</gene>
<dbReference type="Gene3D" id="3.40.1800.20">
    <property type="match status" value="1"/>
</dbReference>
<feature type="domain" description="ZAD" evidence="14">
    <location>
        <begin position="9"/>
        <end position="88"/>
    </location>
</feature>
<protein>
    <submittedName>
        <fullName evidence="15">Uncharacterized protein</fullName>
    </submittedName>
</protein>
<keyword evidence="8" id="KW-0238">DNA-binding</keyword>
<accession>A0A0Q9WT64</accession>
<reference evidence="15 16" key="1">
    <citation type="journal article" date="2007" name="Nature">
        <title>Evolution of genes and genomes on the Drosophila phylogeny.</title>
        <authorList>
            <consortium name="Drosophila 12 Genomes Consortium"/>
            <person name="Clark A.G."/>
            <person name="Eisen M.B."/>
            <person name="Smith D.R."/>
            <person name="Bergman C.M."/>
            <person name="Oliver B."/>
            <person name="Markow T.A."/>
            <person name="Kaufman T.C."/>
            <person name="Kellis M."/>
            <person name="Gelbart W."/>
            <person name="Iyer V.N."/>
            <person name="Pollard D.A."/>
            <person name="Sackton T.B."/>
            <person name="Larracuente A.M."/>
            <person name="Singh N.D."/>
            <person name="Abad J.P."/>
            <person name="Abt D.N."/>
            <person name="Adryan B."/>
            <person name="Aguade M."/>
            <person name="Akashi H."/>
            <person name="Anderson W.W."/>
            <person name="Aquadro C.F."/>
            <person name="Ardell D.H."/>
            <person name="Arguello R."/>
            <person name="Artieri C.G."/>
            <person name="Barbash D.A."/>
            <person name="Barker D."/>
            <person name="Barsanti P."/>
            <person name="Batterham P."/>
            <person name="Batzoglou S."/>
            <person name="Begun D."/>
            <person name="Bhutkar A."/>
            <person name="Blanco E."/>
            <person name="Bosak S.A."/>
            <person name="Bradley R.K."/>
            <person name="Brand A.D."/>
            <person name="Brent M.R."/>
            <person name="Brooks A.N."/>
            <person name="Brown R.H."/>
            <person name="Butlin R.K."/>
            <person name="Caggese C."/>
            <person name="Calvi B.R."/>
            <person name="Bernardo de Carvalho A."/>
            <person name="Caspi A."/>
            <person name="Castrezana S."/>
            <person name="Celniker S.E."/>
            <person name="Chang J.L."/>
            <person name="Chapple C."/>
            <person name="Chatterji S."/>
            <person name="Chinwalla A."/>
            <person name="Civetta A."/>
            <person name="Clifton S.W."/>
            <person name="Comeron J.M."/>
            <person name="Costello J.C."/>
            <person name="Coyne J.A."/>
            <person name="Daub J."/>
            <person name="David R.G."/>
            <person name="Delcher A.L."/>
            <person name="Delehaunty K."/>
            <person name="Do C.B."/>
            <person name="Ebling H."/>
            <person name="Edwards K."/>
            <person name="Eickbush T."/>
            <person name="Evans J.D."/>
            <person name="Filipski A."/>
            <person name="Findeiss S."/>
            <person name="Freyhult E."/>
            <person name="Fulton L."/>
            <person name="Fulton R."/>
            <person name="Garcia A.C."/>
            <person name="Gardiner A."/>
            <person name="Garfield D.A."/>
            <person name="Garvin B.E."/>
            <person name="Gibson G."/>
            <person name="Gilbert D."/>
            <person name="Gnerre S."/>
            <person name="Godfrey J."/>
            <person name="Good R."/>
            <person name="Gotea V."/>
            <person name="Gravely B."/>
            <person name="Greenberg A.J."/>
            <person name="Griffiths-Jones S."/>
            <person name="Gross S."/>
            <person name="Guigo R."/>
            <person name="Gustafson E.A."/>
            <person name="Haerty W."/>
            <person name="Hahn M.W."/>
            <person name="Halligan D.L."/>
            <person name="Halpern A.L."/>
            <person name="Halter G.M."/>
            <person name="Han M.V."/>
            <person name="Heger A."/>
            <person name="Hillier L."/>
            <person name="Hinrichs A.S."/>
            <person name="Holmes I."/>
            <person name="Hoskins R.A."/>
            <person name="Hubisz M.J."/>
            <person name="Hultmark D."/>
            <person name="Huntley M.A."/>
            <person name="Jaffe D.B."/>
            <person name="Jagadeeshan S."/>
            <person name="Jeck W.R."/>
            <person name="Johnson J."/>
            <person name="Jones C.D."/>
            <person name="Jordan W.C."/>
            <person name="Karpen G.H."/>
            <person name="Kataoka E."/>
            <person name="Keightley P.D."/>
            <person name="Kheradpour P."/>
            <person name="Kirkness E.F."/>
            <person name="Koerich L.B."/>
            <person name="Kristiansen K."/>
            <person name="Kudrna D."/>
            <person name="Kulathinal R.J."/>
            <person name="Kumar S."/>
            <person name="Kwok R."/>
            <person name="Lander E."/>
            <person name="Langley C.H."/>
            <person name="Lapoint R."/>
            <person name="Lazzaro B.P."/>
            <person name="Lee S.J."/>
            <person name="Levesque L."/>
            <person name="Li R."/>
            <person name="Lin C.F."/>
            <person name="Lin M.F."/>
            <person name="Lindblad-Toh K."/>
            <person name="Llopart A."/>
            <person name="Long M."/>
            <person name="Low L."/>
            <person name="Lozovsky E."/>
            <person name="Lu J."/>
            <person name="Luo M."/>
            <person name="Machado C.A."/>
            <person name="Makalowski W."/>
            <person name="Marzo M."/>
            <person name="Matsuda M."/>
            <person name="Matzkin L."/>
            <person name="McAllister B."/>
            <person name="McBride C.S."/>
            <person name="McKernan B."/>
            <person name="McKernan K."/>
            <person name="Mendez-Lago M."/>
            <person name="Minx P."/>
            <person name="Mollenhauer M.U."/>
            <person name="Montooth K."/>
            <person name="Mount S.M."/>
            <person name="Mu X."/>
            <person name="Myers E."/>
            <person name="Negre B."/>
            <person name="Newfeld S."/>
            <person name="Nielsen R."/>
            <person name="Noor M.A."/>
            <person name="O'Grady P."/>
            <person name="Pachter L."/>
            <person name="Papaceit M."/>
            <person name="Parisi M.J."/>
            <person name="Parisi M."/>
            <person name="Parts L."/>
            <person name="Pedersen J.S."/>
            <person name="Pesole G."/>
            <person name="Phillippy A.M."/>
            <person name="Ponting C.P."/>
            <person name="Pop M."/>
            <person name="Porcelli D."/>
            <person name="Powell J.R."/>
            <person name="Prohaska S."/>
            <person name="Pruitt K."/>
            <person name="Puig M."/>
            <person name="Quesneville H."/>
            <person name="Ram K.R."/>
            <person name="Rand D."/>
            <person name="Rasmussen M.D."/>
            <person name="Reed L.K."/>
            <person name="Reenan R."/>
            <person name="Reily A."/>
            <person name="Remington K.A."/>
            <person name="Rieger T.T."/>
            <person name="Ritchie M.G."/>
            <person name="Robin C."/>
            <person name="Rogers Y.H."/>
            <person name="Rohde C."/>
            <person name="Rozas J."/>
            <person name="Rubenfield M.J."/>
            <person name="Ruiz A."/>
            <person name="Russo S."/>
            <person name="Salzberg S.L."/>
            <person name="Sanchez-Gracia A."/>
            <person name="Saranga D.J."/>
            <person name="Sato H."/>
            <person name="Schaeffer S.W."/>
            <person name="Schatz M.C."/>
            <person name="Schlenke T."/>
            <person name="Schwartz R."/>
            <person name="Segarra C."/>
            <person name="Singh R.S."/>
            <person name="Sirot L."/>
            <person name="Sirota M."/>
            <person name="Sisneros N.B."/>
            <person name="Smith C.D."/>
            <person name="Smith T.F."/>
            <person name="Spieth J."/>
            <person name="Stage D.E."/>
            <person name="Stark A."/>
            <person name="Stephan W."/>
            <person name="Strausberg R.L."/>
            <person name="Strempel S."/>
            <person name="Sturgill D."/>
            <person name="Sutton G."/>
            <person name="Sutton G.G."/>
            <person name="Tao W."/>
            <person name="Teichmann S."/>
            <person name="Tobari Y.N."/>
            <person name="Tomimura Y."/>
            <person name="Tsolas J.M."/>
            <person name="Valente V.L."/>
            <person name="Venter E."/>
            <person name="Venter J.C."/>
            <person name="Vicario S."/>
            <person name="Vieira F.G."/>
            <person name="Vilella A.J."/>
            <person name="Villasante A."/>
            <person name="Walenz B."/>
            <person name="Wang J."/>
            <person name="Wasserman M."/>
            <person name="Watts T."/>
            <person name="Wilson D."/>
            <person name="Wilson R.K."/>
            <person name="Wing R.A."/>
            <person name="Wolfner M.F."/>
            <person name="Wong A."/>
            <person name="Wong G.K."/>
            <person name="Wu C.I."/>
            <person name="Wu G."/>
            <person name="Yamamoto D."/>
            <person name="Yang H.P."/>
            <person name="Yang S.P."/>
            <person name="Yorke J.A."/>
            <person name="Yoshida K."/>
            <person name="Zdobnov E."/>
            <person name="Zhang P."/>
            <person name="Zhang Y."/>
            <person name="Zimin A.V."/>
            <person name="Baldwin J."/>
            <person name="Abdouelleil A."/>
            <person name="Abdulkadir J."/>
            <person name="Abebe A."/>
            <person name="Abera B."/>
            <person name="Abreu J."/>
            <person name="Acer S.C."/>
            <person name="Aftuck L."/>
            <person name="Alexander A."/>
            <person name="An P."/>
            <person name="Anderson E."/>
            <person name="Anderson S."/>
            <person name="Arachi H."/>
            <person name="Azer M."/>
            <person name="Bachantsang P."/>
            <person name="Barry A."/>
            <person name="Bayul T."/>
            <person name="Berlin A."/>
            <person name="Bessette D."/>
            <person name="Bloom T."/>
            <person name="Blye J."/>
            <person name="Boguslavskiy L."/>
            <person name="Bonnet C."/>
            <person name="Boukhgalter B."/>
            <person name="Bourzgui I."/>
            <person name="Brown A."/>
            <person name="Cahill P."/>
            <person name="Channer S."/>
            <person name="Cheshatsang Y."/>
            <person name="Chuda L."/>
            <person name="Citroen M."/>
            <person name="Collymore A."/>
            <person name="Cooke P."/>
            <person name="Costello M."/>
            <person name="D'Aco K."/>
            <person name="Daza R."/>
            <person name="De Haan G."/>
            <person name="DeGray S."/>
            <person name="DeMaso C."/>
            <person name="Dhargay N."/>
            <person name="Dooley K."/>
            <person name="Dooley E."/>
            <person name="Doricent M."/>
            <person name="Dorje P."/>
            <person name="Dorjee K."/>
            <person name="Dupes A."/>
            <person name="Elong R."/>
            <person name="Falk J."/>
            <person name="Farina A."/>
            <person name="Faro S."/>
            <person name="Ferguson D."/>
            <person name="Fisher S."/>
            <person name="Foley C.D."/>
            <person name="Franke A."/>
            <person name="Friedrich D."/>
            <person name="Gadbois L."/>
            <person name="Gearin G."/>
            <person name="Gearin C.R."/>
            <person name="Giannoukos G."/>
            <person name="Goode T."/>
            <person name="Graham J."/>
            <person name="Grandbois E."/>
            <person name="Grewal S."/>
            <person name="Gyaltsen K."/>
            <person name="Hafez N."/>
            <person name="Hagos B."/>
            <person name="Hall J."/>
            <person name="Henson C."/>
            <person name="Hollinger A."/>
            <person name="Honan T."/>
            <person name="Huard M.D."/>
            <person name="Hughes L."/>
            <person name="Hurhula B."/>
            <person name="Husby M.E."/>
            <person name="Kamat A."/>
            <person name="Kanga B."/>
            <person name="Kashin S."/>
            <person name="Khazanovich D."/>
            <person name="Kisner P."/>
            <person name="Lance K."/>
            <person name="Lara M."/>
            <person name="Lee W."/>
            <person name="Lennon N."/>
            <person name="Letendre F."/>
            <person name="LeVine R."/>
            <person name="Lipovsky A."/>
            <person name="Liu X."/>
            <person name="Liu J."/>
            <person name="Liu S."/>
            <person name="Lokyitsang T."/>
            <person name="Lokyitsang Y."/>
            <person name="Lubonja R."/>
            <person name="Lui A."/>
            <person name="MacDonald P."/>
            <person name="Magnisalis V."/>
            <person name="Maru K."/>
            <person name="Matthews C."/>
            <person name="McCusker W."/>
            <person name="McDonough S."/>
            <person name="Mehta T."/>
            <person name="Meldrim J."/>
            <person name="Meneus L."/>
            <person name="Mihai O."/>
            <person name="Mihalev A."/>
            <person name="Mihova T."/>
            <person name="Mittelman R."/>
            <person name="Mlenga V."/>
            <person name="Montmayeur A."/>
            <person name="Mulrain L."/>
            <person name="Navidi A."/>
            <person name="Naylor J."/>
            <person name="Negash T."/>
            <person name="Nguyen T."/>
            <person name="Nguyen N."/>
            <person name="Nicol R."/>
            <person name="Norbu C."/>
            <person name="Norbu N."/>
            <person name="Novod N."/>
            <person name="O'Neill B."/>
            <person name="Osman S."/>
            <person name="Markiewicz E."/>
            <person name="Oyono O.L."/>
            <person name="Patti C."/>
            <person name="Phunkhang P."/>
            <person name="Pierre F."/>
            <person name="Priest M."/>
            <person name="Raghuraman S."/>
            <person name="Rege F."/>
            <person name="Reyes R."/>
            <person name="Rise C."/>
            <person name="Rogov P."/>
            <person name="Ross K."/>
            <person name="Ryan E."/>
            <person name="Settipalli S."/>
            <person name="Shea T."/>
            <person name="Sherpa N."/>
            <person name="Shi L."/>
            <person name="Shih D."/>
            <person name="Sparrow T."/>
            <person name="Spaulding J."/>
            <person name="Stalker J."/>
            <person name="Stange-Thomann N."/>
            <person name="Stavropoulos S."/>
            <person name="Stone C."/>
            <person name="Strader C."/>
            <person name="Tesfaye S."/>
            <person name="Thomson T."/>
            <person name="Thoulutsang Y."/>
            <person name="Thoulutsang D."/>
            <person name="Topham K."/>
            <person name="Topping I."/>
            <person name="Tsamla T."/>
            <person name="Vassiliev H."/>
            <person name="Vo A."/>
            <person name="Wangchuk T."/>
            <person name="Wangdi T."/>
            <person name="Weiand M."/>
            <person name="Wilkinson J."/>
            <person name="Wilson A."/>
            <person name="Yadav S."/>
            <person name="Young G."/>
            <person name="Yu Q."/>
            <person name="Zembek L."/>
            <person name="Zhong D."/>
            <person name="Zimmer A."/>
            <person name="Zwirko Z."/>
            <person name="Jaffe D.B."/>
            <person name="Alvarez P."/>
            <person name="Brockman W."/>
            <person name="Butler J."/>
            <person name="Chin C."/>
            <person name="Gnerre S."/>
            <person name="Grabherr M."/>
            <person name="Kleber M."/>
            <person name="Mauceli E."/>
            <person name="MacCallum I."/>
        </authorList>
    </citation>
    <scope>NUCLEOTIDE SEQUENCE [LARGE SCALE GENOMIC DNA]</scope>
    <source>
        <strain evidence="16">Tucson 14030-0811.24</strain>
    </source>
</reference>
<dbReference type="EMBL" id="CH964232">
    <property type="protein sequence ID" value="KRF99438.1"/>
    <property type="molecule type" value="Genomic_DNA"/>
</dbReference>
<dbReference type="PROSITE" id="PS00028">
    <property type="entry name" value="ZINC_FINGER_C2H2_1"/>
    <property type="match status" value="13"/>
</dbReference>
<dbReference type="Proteomes" id="UP000007798">
    <property type="component" value="Unassembled WGS sequence"/>
</dbReference>
<dbReference type="PROSITE" id="PS50157">
    <property type="entry name" value="ZINC_FINGER_C2H2_2"/>
    <property type="match status" value="13"/>
</dbReference>
<dbReference type="Pfam" id="PF07776">
    <property type="entry name" value="zf-AD"/>
    <property type="match status" value="1"/>
</dbReference>
<keyword evidence="9" id="KW-0804">Transcription</keyword>
<keyword evidence="10" id="KW-0539">Nucleus</keyword>
<dbReference type="OrthoDB" id="654211at2759"/>
<evidence type="ECO:0000256" key="10">
    <source>
        <dbReference type="ARBA" id="ARBA00023242"/>
    </source>
</evidence>
<feature type="binding site" evidence="12">
    <location>
        <position position="11"/>
    </location>
    <ligand>
        <name>Zn(2+)</name>
        <dbReference type="ChEBI" id="CHEBI:29105"/>
    </ligand>
</feature>
<keyword evidence="5 11" id="KW-0863">Zinc-finger</keyword>
<comment type="similarity">
    <text evidence="2">Belongs to the krueppel C2H2-type zinc-finger protein family.</text>
</comment>
<feature type="binding site" evidence="12">
    <location>
        <position position="64"/>
    </location>
    <ligand>
        <name>Zn(2+)</name>
        <dbReference type="ChEBI" id="CHEBI:29105"/>
    </ligand>
</feature>
<evidence type="ECO:0000256" key="11">
    <source>
        <dbReference type="PROSITE-ProRule" id="PRU00042"/>
    </source>
</evidence>
<feature type="domain" description="C2H2-type" evidence="13">
    <location>
        <begin position="219"/>
        <end position="246"/>
    </location>
</feature>
<evidence type="ECO:0000256" key="5">
    <source>
        <dbReference type="ARBA" id="ARBA00022771"/>
    </source>
</evidence>
<evidence type="ECO:0000256" key="8">
    <source>
        <dbReference type="ARBA" id="ARBA00023125"/>
    </source>
</evidence>
<keyword evidence="4" id="KW-0677">Repeat</keyword>
<dbReference type="InParanoid" id="A0A0Q9WT64"/>